<reference evidence="3" key="1">
    <citation type="submission" date="2016-10" db="EMBL/GenBank/DDBJ databases">
        <authorList>
            <person name="Varghese N."/>
        </authorList>
    </citation>
    <scope>NUCLEOTIDE SEQUENCE [LARGE SCALE GENOMIC DNA]</scope>
    <source>
        <strain evidence="3">DSM 44719</strain>
    </source>
</reference>
<dbReference type="EMBL" id="FNTL01000005">
    <property type="protein sequence ID" value="SEE89392.1"/>
    <property type="molecule type" value="Genomic_DNA"/>
</dbReference>
<evidence type="ECO:0000313" key="3">
    <source>
        <dbReference type="Proteomes" id="UP000183407"/>
    </source>
</evidence>
<dbReference type="GO" id="GO:0016853">
    <property type="term" value="F:isomerase activity"/>
    <property type="evidence" value="ECO:0007669"/>
    <property type="project" value="UniProtKB-KW"/>
</dbReference>
<proteinExistence type="predicted"/>
<organism evidence="2 3">
    <name type="scientific">Rhodococcus jostii</name>
    <dbReference type="NCBI Taxonomy" id="132919"/>
    <lineage>
        <taxon>Bacteria</taxon>
        <taxon>Bacillati</taxon>
        <taxon>Actinomycetota</taxon>
        <taxon>Actinomycetes</taxon>
        <taxon>Mycobacteriales</taxon>
        <taxon>Nocardiaceae</taxon>
        <taxon>Rhodococcus</taxon>
    </lineage>
</organism>
<evidence type="ECO:0000259" key="1">
    <source>
        <dbReference type="Pfam" id="PF12680"/>
    </source>
</evidence>
<dbReference type="AlphaFoldDB" id="A0A1H5MJ13"/>
<evidence type="ECO:0000313" key="2">
    <source>
        <dbReference type="EMBL" id="SEE89392.1"/>
    </source>
</evidence>
<keyword evidence="2" id="KW-0413">Isomerase</keyword>
<protein>
    <submittedName>
        <fullName evidence="2">Ketosteroid isomerase homolog</fullName>
    </submittedName>
</protein>
<dbReference type="RefSeq" id="WP_143049035.1">
    <property type="nucleotide sequence ID" value="NZ_FNTL01000005.1"/>
</dbReference>
<gene>
    <name evidence="2" type="ORF">SAMN04490220_9045</name>
</gene>
<dbReference type="OrthoDB" id="1093013at2"/>
<sequence length="129" mass="14282">MTDGPELDPVSVAVRFNECINRRDPDAMSDLMSEDHCFVDTEGAVISGRQPCLDAWRVFFASFPDYRNHFASIIVRGGVATAVGHSVCSEPSLAGPALWTAVVRQNKVAEWRVYADTPEARTRLAIRQD</sequence>
<accession>A0A1H5MJ13</accession>
<dbReference type="Proteomes" id="UP000183407">
    <property type="component" value="Unassembled WGS sequence"/>
</dbReference>
<dbReference type="Gene3D" id="3.10.450.50">
    <property type="match status" value="1"/>
</dbReference>
<dbReference type="InterPro" id="IPR037401">
    <property type="entry name" value="SnoaL-like"/>
</dbReference>
<dbReference type="Pfam" id="PF12680">
    <property type="entry name" value="SnoaL_2"/>
    <property type="match status" value="1"/>
</dbReference>
<name>A0A1H5MJ13_RHOJO</name>
<dbReference type="SUPFAM" id="SSF54427">
    <property type="entry name" value="NTF2-like"/>
    <property type="match status" value="1"/>
</dbReference>
<dbReference type="InterPro" id="IPR032710">
    <property type="entry name" value="NTF2-like_dom_sf"/>
</dbReference>
<feature type="domain" description="SnoaL-like" evidence="1">
    <location>
        <begin position="14"/>
        <end position="88"/>
    </location>
</feature>